<evidence type="ECO:0000313" key="3">
    <source>
        <dbReference type="Proteomes" id="UP000596387"/>
    </source>
</evidence>
<dbReference type="EMBL" id="CP047166">
    <property type="protein sequence ID" value="QRF67985.1"/>
    <property type="molecule type" value="Genomic_DNA"/>
</dbReference>
<name>A0ABX7FBP6_9RHOB</name>
<dbReference type="RefSeq" id="WP_023851197.1">
    <property type="nucleotide sequence ID" value="NZ_CP047166.1"/>
</dbReference>
<evidence type="ECO:0008006" key="4">
    <source>
        <dbReference type="Google" id="ProtNLM"/>
    </source>
</evidence>
<accession>A0ABX7FBP6</accession>
<evidence type="ECO:0000313" key="2">
    <source>
        <dbReference type="EMBL" id="QRF67985.1"/>
    </source>
</evidence>
<keyword evidence="3" id="KW-1185">Reference proteome</keyword>
<feature type="chain" id="PRO_5045737334" description="DUF2147 domain-containing protein" evidence="1">
    <location>
        <begin position="18"/>
        <end position="176"/>
    </location>
</feature>
<proteinExistence type="predicted"/>
<feature type="signal peptide" evidence="1">
    <location>
        <begin position="1"/>
        <end position="17"/>
    </location>
</feature>
<keyword evidence="1" id="KW-0732">Signal</keyword>
<reference evidence="2 3" key="1">
    <citation type="submission" date="2019-12" db="EMBL/GenBank/DDBJ databases">
        <title>Complete Genome Sequence of a Quorum-Sensing Bacterium,Rhodobacteraceae bacterium C31, Isolated from a marine microalgae symbiotic bacteria.</title>
        <authorList>
            <person name="Zhang Y."/>
        </authorList>
    </citation>
    <scope>NUCLEOTIDE SEQUENCE [LARGE SCALE GENOMIC DNA]</scope>
    <source>
        <strain evidence="2 3">C31</strain>
    </source>
</reference>
<gene>
    <name evidence="2" type="ORF">GQA70_17750</name>
</gene>
<organism evidence="2 3">
    <name type="scientific">Ponticoccus alexandrii</name>
    <dbReference type="NCBI Taxonomy" id="1943633"/>
    <lineage>
        <taxon>Bacteria</taxon>
        <taxon>Pseudomonadati</taxon>
        <taxon>Pseudomonadota</taxon>
        <taxon>Alphaproteobacteria</taxon>
        <taxon>Rhodobacterales</taxon>
        <taxon>Roseobacteraceae</taxon>
        <taxon>Ponticoccus</taxon>
    </lineage>
</organism>
<evidence type="ECO:0000256" key="1">
    <source>
        <dbReference type="SAM" id="SignalP"/>
    </source>
</evidence>
<sequence length="176" mass="18761">MIRATILALCLAAPAQAAELAYSFLWQGEGGYAVRGGLSYDAAFGTEDLVREEELTCFVIEGLKDGAAIGRWSLGDLTEETSWKLTFDPARPAFVVEGEGIDMPQAWNMDGFGSDCGAGGFGFNIGNAAQDICLNGALITESQVDPYRPFPAAPAPDFDFPRDACRGPDLLSLLAR</sequence>
<protein>
    <recommendedName>
        <fullName evidence="4">DUF2147 domain-containing protein</fullName>
    </recommendedName>
</protein>
<dbReference type="Proteomes" id="UP000596387">
    <property type="component" value="Chromosome"/>
</dbReference>